<keyword evidence="3" id="KW-0449">Lipoprotein</keyword>
<organism evidence="3 4">
    <name type="scientific">Hyalangium minutum</name>
    <dbReference type="NCBI Taxonomy" id="394096"/>
    <lineage>
        <taxon>Bacteria</taxon>
        <taxon>Pseudomonadati</taxon>
        <taxon>Myxococcota</taxon>
        <taxon>Myxococcia</taxon>
        <taxon>Myxococcales</taxon>
        <taxon>Cystobacterineae</taxon>
        <taxon>Archangiaceae</taxon>
        <taxon>Hyalangium</taxon>
    </lineage>
</organism>
<name>A0A085W3M1_9BACT</name>
<keyword evidence="2" id="KW-0812">Transmembrane</keyword>
<evidence type="ECO:0000256" key="2">
    <source>
        <dbReference type="SAM" id="Phobius"/>
    </source>
</evidence>
<accession>A0A085W3M1</accession>
<keyword evidence="4" id="KW-1185">Reference proteome</keyword>
<proteinExistence type="predicted"/>
<feature type="transmembrane region" description="Helical" evidence="2">
    <location>
        <begin position="46"/>
        <end position="64"/>
    </location>
</feature>
<feature type="compositionally biased region" description="Polar residues" evidence="1">
    <location>
        <begin position="37"/>
        <end position="46"/>
    </location>
</feature>
<evidence type="ECO:0000256" key="1">
    <source>
        <dbReference type="SAM" id="MobiDB-lite"/>
    </source>
</evidence>
<keyword evidence="2" id="KW-0472">Membrane</keyword>
<reference evidence="3 4" key="1">
    <citation type="submission" date="2014-04" db="EMBL/GenBank/DDBJ databases">
        <title>Genome assembly of Hyalangium minutum DSM 14724.</title>
        <authorList>
            <person name="Sharma G."/>
            <person name="Subramanian S."/>
        </authorList>
    </citation>
    <scope>NUCLEOTIDE SEQUENCE [LARGE SCALE GENOMIC DNA]</scope>
    <source>
        <strain evidence="3 4">DSM 14724</strain>
    </source>
</reference>
<keyword evidence="2" id="KW-1133">Transmembrane helix</keyword>
<protein>
    <submittedName>
        <fullName evidence="3">Putative lipoprotein</fullName>
    </submittedName>
</protein>
<dbReference type="Proteomes" id="UP000028725">
    <property type="component" value="Unassembled WGS sequence"/>
</dbReference>
<gene>
    <name evidence="3" type="ORF">DB31_3994</name>
</gene>
<evidence type="ECO:0000313" key="3">
    <source>
        <dbReference type="EMBL" id="KFE62284.1"/>
    </source>
</evidence>
<comment type="caution">
    <text evidence="3">The sequence shown here is derived from an EMBL/GenBank/DDBJ whole genome shotgun (WGS) entry which is preliminary data.</text>
</comment>
<evidence type="ECO:0000313" key="4">
    <source>
        <dbReference type="Proteomes" id="UP000028725"/>
    </source>
</evidence>
<dbReference type="EMBL" id="JMCB01000022">
    <property type="protein sequence ID" value="KFE62284.1"/>
    <property type="molecule type" value="Genomic_DNA"/>
</dbReference>
<feature type="region of interest" description="Disordered" evidence="1">
    <location>
        <begin position="1"/>
        <end position="46"/>
    </location>
</feature>
<feature type="compositionally biased region" description="Low complexity" evidence="1">
    <location>
        <begin position="1"/>
        <end position="36"/>
    </location>
</feature>
<dbReference type="AlphaFoldDB" id="A0A085W3M1"/>
<sequence>MGDAGSNSDNSSDNSSGGSSGDANSNSDNSSGDSNSRTSGENNNPLASATVIGLTAAGLGAVFWQAAHRAMREPPPSSAPPPPPQEVSRAAQTYLRSRTHQLREDLALGAGPTIEELASLARIRRENLSVFGRLLRAHRQELLALADTRALTPERAVEWMRRVGELASTDPRLEEDRRAFLAAYEAGELSR</sequence>
<dbReference type="PATRIC" id="fig|394096.3.peg.7730"/>
<feature type="region of interest" description="Disordered" evidence="1">
    <location>
        <begin position="69"/>
        <end position="89"/>
    </location>
</feature>
<feature type="compositionally biased region" description="Pro residues" evidence="1">
    <location>
        <begin position="73"/>
        <end position="85"/>
    </location>
</feature>